<dbReference type="InterPro" id="IPR035472">
    <property type="entry name" value="RpiR-like_SIS"/>
</dbReference>
<dbReference type="Proteomes" id="UP000541421">
    <property type="component" value="Unassembled WGS sequence"/>
</dbReference>
<dbReference type="Pfam" id="PF01380">
    <property type="entry name" value="SIS"/>
    <property type="match status" value="1"/>
</dbReference>
<comment type="caution">
    <text evidence="6">The sequence shown here is derived from an EMBL/GenBank/DDBJ whole genome shotgun (WGS) entry which is preliminary data.</text>
</comment>
<reference evidence="6 7" key="1">
    <citation type="submission" date="2020-05" db="EMBL/GenBank/DDBJ databases">
        <authorList>
            <person name="Niu N."/>
        </authorList>
    </citation>
    <scope>NUCLEOTIDE SEQUENCE [LARGE SCALE GENOMIC DNA]</scope>
    <source>
        <strain evidence="6 7">LMG10982</strain>
    </source>
</reference>
<evidence type="ECO:0000313" key="6">
    <source>
        <dbReference type="EMBL" id="NOL48995.1"/>
    </source>
</evidence>
<dbReference type="InterPro" id="IPR047640">
    <property type="entry name" value="RpiR-like"/>
</dbReference>
<protein>
    <submittedName>
        <fullName evidence="6">MurR/RpiR family transcriptional regulator</fullName>
    </submittedName>
</protein>
<dbReference type="InterPro" id="IPR000281">
    <property type="entry name" value="HTH_RpiR"/>
</dbReference>
<dbReference type="InterPro" id="IPR009057">
    <property type="entry name" value="Homeodomain-like_sf"/>
</dbReference>
<keyword evidence="4" id="KW-0804">Transcription</keyword>
<dbReference type="SUPFAM" id="SSF53697">
    <property type="entry name" value="SIS domain"/>
    <property type="match status" value="1"/>
</dbReference>
<accession>A0A7Y4L8L2</accession>
<sequence length="282" mass="32153">MNSKNLAVLIREQFQYFAPNEKKVARVLLNQYPVAGLETIAQLAKKASVSGPTVLRLITKLGFDGYGQFQEALRRELEAHLQTPISRRDPNQDIEKHEVLSSFCKDITLKLNETAKNILPEDFEAAVDILANKNAKIWLIGGYLTGPLSEYFYRHLQSIRSDVSLLHPVPVTWINTLADIKKNDVLVVFDIRRYWNELQPFMQIATEKKCKSILITDQWISPLSGIANITLPAYTEGKSGWDTNVCVMFIIDALISALNNKDWEKTKERLEKIESLRSRCGF</sequence>
<name>A0A7Y4L8L2_9BURK</name>
<evidence type="ECO:0000256" key="2">
    <source>
        <dbReference type="ARBA" id="ARBA00023125"/>
    </source>
</evidence>
<dbReference type="CDD" id="cd05013">
    <property type="entry name" value="SIS_RpiR"/>
    <property type="match status" value="1"/>
</dbReference>
<dbReference type="GO" id="GO:0006096">
    <property type="term" value="P:glycolytic process"/>
    <property type="evidence" value="ECO:0007669"/>
    <property type="project" value="UniProtKB-KW"/>
</dbReference>
<dbReference type="InterPro" id="IPR036388">
    <property type="entry name" value="WH-like_DNA-bd_sf"/>
</dbReference>
<dbReference type="PANTHER" id="PTHR30514">
    <property type="entry name" value="GLUCOKINASE"/>
    <property type="match status" value="1"/>
</dbReference>
<keyword evidence="7" id="KW-1185">Reference proteome</keyword>
<evidence type="ECO:0000256" key="3">
    <source>
        <dbReference type="ARBA" id="ARBA00023152"/>
    </source>
</evidence>
<gene>
    <name evidence="6" type="ORF">HKX40_02400</name>
</gene>
<dbReference type="SUPFAM" id="SSF46689">
    <property type="entry name" value="Homeodomain-like"/>
    <property type="match status" value="1"/>
</dbReference>
<dbReference type="EMBL" id="JABGBO010000002">
    <property type="protein sequence ID" value="NOL48995.1"/>
    <property type="molecule type" value="Genomic_DNA"/>
</dbReference>
<dbReference type="Pfam" id="PF01418">
    <property type="entry name" value="HTH_6"/>
    <property type="match status" value="1"/>
</dbReference>
<keyword evidence="2" id="KW-0238">DNA-binding</keyword>
<dbReference type="Gene3D" id="1.10.10.10">
    <property type="entry name" value="Winged helix-like DNA-binding domain superfamily/Winged helix DNA-binding domain"/>
    <property type="match status" value="1"/>
</dbReference>
<keyword evidence="1" id="KW-0805">Transcription regulation</keyword>
<dbReference type="GO" id="GO:0097367">
    <property type="term" value="F:carbohydrate derivative binding"/>
    <property type="evidence" value="ECO:0007669"/>
    <property type="project" value="InterPro"/>
</dbReference>
<proteinExistence type="predicted"/>
<dbReference type="RefSeq" id="WP_171587979.1">
    <property type="nucleotide sequence ID" value="NZ_JABGBO010000002.1"/>
</dbReference>
<dbReference type="Gene3D" id="3.40.50.10490">
    <property type="entry name" value="Glucose-6-phosphate isomerase like protein, domain 1"/>
    <property type="match status" value="1"/>
</dbReference>
<dbReference type="GO" id="GO:0003677">
    <property type="term" value="F:DNA binding"/>
    <property type="evidence" value="ECO:0007669"/>
    <property type="project" value="UniProtKB-KW"/>
</dbReference>
<dbReference type="InterPro" id="IPR001347">
    <property type="entry name" value="SIS_dom"/>
</dbReference>
<dbReference type="AlphaFoldDB" id="A0A7Y4L8L2"/>
<dbReference type="PROSITE" id="PS51071">
    <property type="entry name" value="HTH_RPIR"/>
    <property type="match status" value="1"/>
</dbReference>
<evidence type="ECO:0000313" key="7">
    <source>
        <dbReference type="Proteomes" id="UP000541421"/>
    </source>
</evidence>
<evidence type="ECO:0000259" key="5">
    <source>
        <dbReference type="PROSITE" id="PS51071"/>
    </source>
</evidence>
<keyword evidence="3" id="KW-0324">Glycolysis</keyword>
<evidence type="ECO:0000256" key="4">
    <source>
        <dbReference type="ARBA" id="ARBA00023163"/>
    </source>
</evidence>
<dbReference type="PANTHER" id="PTHR30514:SF18">
    <property type="entry name" value="RPIR-FAMILY TRANSCRIPTIONAL REGULATOR"/>
    <property type="match status" value="1"/>
</dbReference>
<organism evidence="6 7">
    <name type="scientific">Pelistega europaea</name>
    <dbReference type="NCBI Taxonomy" id="106147"/>
    <lineage>
        <taxon>Bacteria</taxon>
        <taxon>Pseudomonadati</taxon>
        <taxon>Pseudomonadota</taxon>
        <taxon>Betaproteobacteria</taxon>
        <taxon>Burkholderiales</taxon>
        <taxon>Alcaligenaceae</taxon>
        <taxon>Pelistega</taxon>
    </lineage>
</organism>
<feature type="domain" description="HTH rpiR-type" evidence="5">
    <location>
        <begin position="4"/>
        <end position="80"/>
    </location>
</feature>
<evidence type="ECO:0000256" key="1">
    <source>
        <dbReference type="ARBA" id="ARBA00023015"/>
    </source>
</evidence>
<dbReference type="GO" id="GO:0003700">
    <property type="term" value="F:DNA-binding transcription factor activity"/>
    <property type="evidence" value="ECO:0007669"/>
    <property type="project" value="InterPro"/>
</dbReference>
<dbReference type="InterPro" id="IPR046348">
    <property type="entry name" value="SIS_dom_sf"/>
</dbReference>